<evidence type="ECO:0000259" key="5">
    <source>
        <dbReference type="SMART" id="SM00645"/>
    </source>
</evidence>
<dbReference type="InterPro" id="IPR000169">
    <property type="entry name" value="Pept_cys_AS"/>
</dbReference>
<evidence type="ECO:0000256" key="1">
    <source>
        <dbReference type="ARBA" id="ARBA00008455"/>
    </source>
</evidence>
<dbReference type="GO" id="GO:0006508">
    <property type="term" value="P:proteolysis"/>
    <property type="evidence" value="ECO:0007669"/>
    <property type="project" value="UniProtKB-KW"/>
</dbReference>
<protein>
    <recommendedName>
        <fullName evidence="5">Peptidase C1A papain C-terminal domain-containing protein</fullName>
    </recommendedName>
</protein>
<evidence type="ECO:0000256" key="3">
    <source>
        <dbReference type="ARBA" id="ARBA00022801"/>
    </source>
</evidence>
<dbReference type="InterPro" id="IPR000668">
    <property type="entry name" value="Peptidase_C1A_C"/>
</dbReference>
<name>A0A2I0LDR5_PUNGR</name>
<dbReference type="STRING" id="22663.A0A2I0LDR5"/>
<dbReference type="PROSITE" id="PS00139">
    <property type="entry name" value="THIOL_PROTEASE_CYS"/>
    <property type="match status" value="1"/>
</dbReference>
<gene>
    <name evidence="6" type="ORF">CRG98_000879</name>
</gene>
<reference evidence="6 7" key="1">
    <citation type="submission" date="2017-11" db="EMBL/GenBank/DDBJ databases">
        <title>De-novo sequencing of pomegranate (Punica granatum L.) genome.</title>
        <authorList>
            <person name="Akparov Z."/>
            <person name="Amiraslanov A."/>
            <person name="Hajiyeva S."/>
            <person name="Abbasov M."/>
            <person name="Kaur K."/>
            <person name="Hamwieh A."/>
            <person name="Solovyev V."/>
            <person name="Salamov A."/>
            <person name="Braich B."/>
            <person name="Kosarev P."/>
            <person name="Mahmoud A."/>
            <person name="Hajiyev E."/>
            <person name="Babayeva S."/>
            <person name="Izzatullayeva V."/>
            <person name="Mammadov A."/>
            <person name="Mammadov A."/>
            <person name="Sharifova S."/>
            <person name="Ojaghi J."/>
            <person name="Eynullazada K."/>
            <person name="Bayramov B."/>
            <person name="Abdulazimova A."/>
            <person name="Shahmuradov I."/>
        </authorList>
    </citation>
    <scope>NUCLEOTIDE SEQUENCE [LARGE SCALE GENOMIC DNA]</scope>
    <source>
        <strain evidence="7">cv. AG2017</strain>
        <tissue evidence="6">Leaf</tissue>
    </source>
</reference>
<keyword evidence="7" id="KW-1185">Reference proteome</keyword>
<dbReference type="SUPFAM" id="SSF54001">
    <property type="entry name" value="Cysteine proteinases"/>
    <property type="match status" value="1"/>
</dbReference>
<evidence type="ECO:0000313" key="7">
    <source>
        <dbReference type="Proteomes" id="UP000233551"/>
    </source>
</evidence>
<dbReference type="Proteomes" id="UP000233551">
    <property type="component" value="Unassembled WGS sequence"/>
</dbReference>
<sequence length="230" mass="26132">MLSTFARIRRVATQAFQRAVTQGLQRAATPGLRPFQKRVLTPLSEEEDLPHFDYRFDRPGILSPTADQGESGTCWAFGAIASIEALYRLHGQYVPSLSQQDVVDAHRCLLRPDDANSPSRALDYARDIGVRRLKDYPYVGDGIPRFFRRSHWNSRDIYIRRDQEGKLAPRHCVLLVGFGSEMAGVGGRLLKPYWIVHNSWGVEWCEQGFGRILRGSDGGTELNWALRPYL</sequence>
<dbReference type="InterPro" id="IPR038765">
    <property type="entry name" value="Papain-like_cys_pep_sf"/>
</dbReference>
<dbReference type="SMART" id="SM00645">
    <property type="entry name" value="Pept_C1"/>
    <property type="match status" value="1"/>
</dbReference>
<keyword evidence="4" id="KW-0788">Thiol protease</keyword>
<organism evidence="6 7">
    <name type="scientific">Punica granatum</name>
    <name type="common">Pomegranate</name>
    <dbReference type="NCBI Taxonomy" id="22663"/>
    <lineage>
        <taxon>Eukaryota</taxon>
        <taxon>Viridiplantae</taxon>
        <taxon>Streptophyta</taxon>
        <taxon>Embryophyta</taxon>
        <taxon>Tracheophyta</taxon>
        <taxon>Spermatophyta</taxon>
        <taxon>Magnoliopsida</taxon>
        <taxon>eudicotyledons</taxon>
        <taxon>Gunneridae</taxon>
        <taxon>Pentapetalae</taxon>
        <taxon>rosids</taxon>
        <taxon>malvids</taxon>
        <taxon>Myrtales</taxon>
        <taxon>Lythraceae</taxon>
        <taxon>Punica</taxon>
    </lineage>
</organism>
<dbReference type="GO" id="GO:0008234">
    <property type="term" value="F:cysteine-type peptidase activity"/>
    <property type="evidence" value="ECO:0007669"/>
    <property type="project" value="UniProtKB-KW"/>
</dbReference>
<comment type="similarity">
    <text evidence="1">Belongs to the peptidase C1 family.</text>
</comment>
<dbReference type="Gene3D" id="3.90.70.10">
    <property type="entry name" value="Cysteine proteinases"/>
    <property type="match status" value="1"/>
</dbReference>
<dbReference type="AlphaFoldDB" id="A0A2I0LDR5"/>
<dbReference type="EMBL" id="PGOL01000036">
    <property type="protein sequence ID" value="PKI78812.1"/>
    <property type="molecule type" value="Genomic_DNA"/>
</dbReference>
<proteinExistence type="inferred from homology"/>
<dbReference type="PANTHER" id="PTHR12411">
    <property type="entry name" value="CYSTEINE PROTEASE FAMILY C1-RELATED"/>
    <property type="match status" value="1"/>
</dbReference>
<dbReference type="Pfam" id="PF00112">
    <property type="entry name" value="Peptidase_C1"/>
    <property type="match status" value="2"/>
</dbReference>
<evidence type="ECO:0000256" key="4">
    <source>
        <dbReference type="ARBA" id="ARBA00022807"/>
    </source>
</evidence>
<comment type="caution">
    <text evidence="6">The sequence shown here is derived from an EMBL/GenBank/DDBJ whole genome shotgun (WGS) entry which is preliminary data.</text>
</comment>
<keyword evidence="2" id="KW-0645">Protease</keyword>
<evidence type="ECO:0000256" key="2">
    <source>
        <dbReference type="ARBA" id="ARBA00022670"/>
    </source>
</evidence>
<dbReference type="PRINTS" id="PR00705">
    <property type="entry name" value="PAPAIN"/>
</dbReference>
<dbReference type="Gene3D" id="2.40.50.170">
    <property type="entry name" value="Cysteine proteinases. Chain C"/>
    <property type="match status" value="1"/>
</dbReference>
<evidence type="ECO:0000313" key="6">
    <source>
        <dbReference type="EMBL" id="PKI78812.1"/>
    </source>
</evidence>
<keyword evidence="3" id="KW-0378">Hydrolase</keyword>
<feature type="domain" description="Peptidase C1A papain C-terminal" evidence="5">
    <location>
        <begin position="49"/>
        <end position="220"/>
    </location>
</feature>
<accession>A0A2I0LDR5</accession>
<dbReference type="InterPro" id="IPR013128">
    <property type="entry name" value="Peptidase_C1A"/>
</dbReference>